<evidence type="ECO:0000256" key="1">
    <source>
        <dbReference type="ARBA" id="ARBA00000868"/>
    </source>
</evidence>
<comment type="similarity">
    <text evidence="4">Belongs to the purine/pyrimidine phosphoribosyltransferase family.</text>
</comment>
<dbReference type="HAMAP" id="MF_00004">
    <property type="entry name" value="Aden_phosphoribosyltr"/>
    <property type="match status" value="1"/>
</dbReference>
<name>A0A2P6TDB2_CHLSO</name>
<keyword evidence="8" id="KW-0328">Glycosyltransferase</keyword>
<evidence type="ECO:0000256" key="2">
    <source>
        <dbReference type="ARBA" id="ARBA00004496"/>
    </source>
</evidence>
<evidence type="ECO:0000313" key="12">
    <source>
        <dbReference type="EMBL" id="PRW20623.1"/>
    </source>
</evidence>
<dbReference type="Proteomes" id="UP000239899">
    <property type="component" value="Unassembled WGS sequence"/>
</dbReference>
<dbReference type="NCBIfam" id="NF002634">
    <property type="entry name" value="PRK02304.1-3"/>
    <property type="match status" value="1"/>
</dbReference>
<keyword evidence="10" id="KW-0660">Purine salvage</keyword>
<evidence type="ECO:0000256" key="3">
    <source>
        <dbReference type="ARBA" id="ARBA00004659"/>
    </source>
</evidence>
<evidence type="ECO:0000313" key="13">
    <source>
        <dbReference type="Proteomes" id="UP000239899"/>
    </source>
</evidence>
<dbReference type="PANTHER" id="PTHR11776">
    <property type="entry name" value="ADENINE PHOSPHORIBOSYLTRANSFERASE"/>
    <property type="match status" value="1"/>
</dbReference>
<dbReference type="NCBIfam" id="NF002636">
    <property type="entry name" value="PRK02304.1-5"/>
    <property type="match status" value="1"/>
</dbReference>
<feature type="domain" description="Phosphoribosyltransferase" evidence="11">
    <location>
        <begin position="41"/>
        <end position="163"/>
    </location>
</feature>
<keyword evidence="9" id="KW-0808">Transferase</keyword>
<comment type="catalytic activity">
    <reaction evidence="1">
        <text>AMP + diphosphate = 5-phospho-alpha-D-ribose 1-diphosphate + adenine</text>
        <dbReference type="Rhea" id="RHEA:16609"/>
        <dbReference type="ChEBI" id="CHEBI:16708"/>
        <dbReference type="ChEBI" id="CHEBI:33019"/>
        <dbReference type="ChEBI" id="CHEBI:58017"/>
        <dbReference type="ChEBI" id="CHEBI:456215"/>
        <dbReference type="EC" id="2.4.2.7"/>
    </reaction>
</comment>
<comment type="pathway">
    <text evidence="3">Purine metabolism; AMP biosynthesis via salvage pathway; AMP from adenine: step 1/1.</text>
</comment>
<dbReference type="InterPro" id="IPR000836">
    <property type="entry name" value="PRTase_dom"/>
</dbReference>
<dbReference type="SUPFAM" id="SSF53271">
    <property type="entry name" value="PRTase-like"/>
    <property type="match status" value="1"/>
</dbReference>
<proteinExistence type="inferred from homology"/>
<dbReference type="UniPathway" id="UPA00588">
    <property type="reaction ID" value="UER00646"/>
</dbReference>
<sequence>MGKGGSVGADDERVQAICDAIRVIPDFPKPGIQFQDVTTILLDPTAFKHTIDLLVERYQGQKVDVVAGFEARGLIFGAPLAVALGCAFVPLRKPGKLPGATLSEEYVTEYSTDRIEMHVGAVQAGQRVVLVDDLIATGGTLRAGLDLVKKAGGNVVEAAAVIDLGLGGRQKLPEDLPLFVIVEKQLDE</sequence>
<comment type="subcellular location">
    <subcellularLocation>
        <location evidence="2">Cytoplasm</location>
    </subcellularLocation>
</comment>
<dbReference type="AlphaFoldDB" id="A0A2P6TDB2"/>
<evidence type="ECO:0000256" key="4">
    <source>
        <dbReference type="ARBA" id="ARBA00008391"/>
    </source>
</evidence>
<dbReference type="STRING" id="3076.A0A2P6TDB2"/>
<evidence type="ECO:0000256" key="9">
    <source>
        <dbReference type="ARBA" id="ARBA00022679"/>
    </source>
</evidence>
<dbReference type="PANTHER" id="PTHR11776:SF7">
    <property type="entry name" value="PHOSPHORIBOSYLTRANSFERASE DOMAIN-CONTAINING PROTEIN"/>
    <property type="match status" value="1"/>
</dbReference>
<dbReference type="InterPro" id="IPR005764">
    <property type="entry name" value="Ade_phspho_trans"/>
</dbReference>
<protein>
    <recommendedName>
        <fullName evidence="6">adenine phosphoribosyltransferase</fullName>
        <ecNumber evidence="6">2.4.2.7</ecNumber>
    </recommendedName>
</protein>
<dbReference type="InterPro" id="IPR050120">
    <property type="entry name" value="Adenine_PRTase"/>
</dbReference>
<dbReference type="GO" id="GO:0005829">
    <property type="term" value="C:cytosol"/>
    <property type="evidence" value="ECO:0007669"/>
    <property type="project" value="TreeGrafter"/>
</dbReference>
<accession>A0A2P6TDB2</accession>
<evidence type="ECO:0000256" key="10">
    <source>
        <dbReference type="ARBA" id="ARBA00022726"/>
    </source>
</evidence>
<evidence type="ECO:0000256" key="8">
    <source>
        <dbReference type="ARBA" id="ARBA00022676"/>
    </source>
</evidence>
<dbReference type="EC" id="2.4.2.7" evidence="6"/>
<evidence type="ECO:0000256" key="5">
    <source>
        <dbReference type="ARBA" id="ARBA00011738"/>
    </source>
</evidence>
<keyword evidence="7" id="KW-0963">Cytoplasm</keyword>
<dbReference type="Pfam" id="PF00156">
    <property type="entry name" value="Pribosyltran"/>
    <property type="match status" value="1"/>
</dbReference>
<gene>
    <name evidence="12" type="ORF">C2E21_8775</name>
</gene>
<reference evidence="12 13" key="1">
    <citation type="journal article" date="2018" name="Plant J.">
        <title>Genome sequences of Chlorella sorokiniana UTEX 1602 and Micractinium conductrix SAG 241.80: implications to maltose excretion by a green alga.</title>
        <authorList>
            <person name="Arriola M.B."/>
            <person name="Velmurugan N."/>
            <person name="Zhang Y."/>
            <person name="Plunkett M.H."/>
            <person name="Hondzo H."/>
            <person name="Barney B.M."/>
        </authorList>
    </citation>
    <scope>NUCLEOTIDE SEQUENCE [LARGE SCALE GENOMIC DNA]</scope>
    <source>
        <strain evidence="13">UTEX 1602</strain>
    </source>
</reference>
<dbReference type="GO" id="GO:0003999">
    <property type="term" value="F:adenine phosphoribosyltransferase activity"/>
    <property type="evidence" value="ECO:0007669"/>
    <property type="project" value="UniProtKB-EC"/>
</dbReference>
<dbReference type="CDD" id="cd06223">
    <property type="entry name" value="PRTases_typeI"/>
    <property type="match status" value="1"/>
</dbReference>
<dbReference type="NCBIfam" id="TIGR01090">
    <property type="entry name" value="apt"/>
    <property type="match status" value="1"/>
</dbReference>
<comment type="subunit">
    <text evidence="5">Homodimer.</text>
</comment>
<keyword evidence="13" id="KW-1185">Reference proteome</keyword>
<dbReference type="GO" id="GO:0044209">
    <property type="term" value="P:AMP salvage"/>
    <property type="evidence" value="ECO:0007669"/>
    <property type="project" value="UniProtKB-UniPathway"/>
</dbReference>
<organism evidence="12 13">
    <name type="scientific">Chlorella sorokiniana</name>
    <name type="common">Freshwater green alga</name>
    <dbReference type="NCBI Taxonomy" id="3076"/>
    <lineage>
        <taxon>Eukaryota</taxon>
        <taxon>Viridiplantae</taxon>
        <taxon>Chlorophyta</taxon>
        <taxon>core chlorophytes</taxon>
        <taxon>Trebouxiophyceae</taxon>
        <taxon>Chlorellales</taxon>
        <taxon>Chlorellaceae</taxon>
        <taxon>Chlorella clade</taxon>
        <taxon>Chlorella</taxon>
    </lineage>
</organism>
<evidence type="ECO:0000256" key="6">
    <source>
        <dbReference type="ARBA" id="ARBA00011893"/>
    </source>
</evidence>
<dbReference type="OrthoDB" id="363185at2759"/>
<dbReference type="InterPro" id="IPR029057">
    <property type="entry name" value="PRTase-like"/>
</dbReference>
<evidence type="ECO:0000259" key="11">
    <source>
        <dbReference type="Pfam" id="PF00156"/>
    </source>
</evidence>
<comment type="caution">
    <text evidence="12">The sequence shown here is derived from an EMBL/GenBank/DDBJ whole genome shotgun (WGS) entry which is preliminary data.</text>
</comment>
<dbReference type="EMBL" id="LHPG02000022">
    <property type="protein sequence ID" value="PRW20623.1"/>
    <property type="molecule type" value="Genomic_DNA"/>
</dbReference>
<dbReference type="GO" id="GO:0006166">
    <property type="term" value="P:purine ribonucleoside salvage"/>
    <property type="evidence" value="ECO:0007669"/>
    <property type="project" value="UniProtKB-KW"/>
</dbReference>
<dbReference type="GO" id="GO:0006168">
    <property type="term" value="P:adenine salvage"/>
    <property type="evidence" value="ECO:0007669"/>
    <property type="project" value="InterPro"/>
</dbReference>
<dbReference type="FunFam" id="3.40.50.2020:FF:000021">
    <property type="entry name" value="Adenine phosphoribosyltransferase"/>
    <property type="match status" value="1"/>
</dbReference>
<dbReference type="Gene3D" id="3.40.50.2020">
    <property type="match status" value="1"/>
</dbReference>
<evidence type="ECO:0000256" key="7">
    <source>
        <dbReference type="ARBA" id="ARBA00022490"/>
    </source>
</evidence>